<dbReference type="PROSITE" id="PS51184">
    <property type="entry name" value="JMJC"/>
    <property type="match status" value="1"/>
</dbReference>
<dbReference type="InterPro" id="IPR003889">
    <property type="entry name" value="FYrich_C"/>
</dbReference>
<dbReference type="InterPro" id="IPR003349">
    <property type="entry name" value="JmjN"/>
</dbReference>
<gene>
    <name evidence="8" type="ORF">KP509_09G000100</name>
</gene>
<dbReference type="SMART" id="SM00541">
    <property type="entry name" value="FYRN"/>
    <property type="match status" value="1"/>
</dbReference>
<evidence type="ECO:0000313" key="9">
    <source>
        <dbReference type="Proteomes" id="UP000825935"/>
    </source>
</evidence>
<dbReference type="Gene3D" id="3.30.160.360">
    <property type="match status" value="1"/>
</dbReference>
<name>A0A8T2U780_CERRI</name>
<protein>
    <submittedName>
        <fullName evidence="8">Uncharacterized protein</fullName>
    </submittedName>
</protein>
<dbReference type="InterPro" id="IPR004198">
    <property type="entry name" value="Znf_C5HC2"/>
</dbReference>
<evidence type="ECO:0000313" key="8">
    <source>
        <dbReference type="EMBL" id="KAH7428399.1"/>
    </source>
</evidence>
<evidence type="ECO:0000256" key="3">
    <source>
        <dbReference type="ARBA" id="ARBA00023004"/>
    </source>
</evidence>
<dbReference type="OrthoDB" id="1678912at2759"/>
<dbReference type="PROSITE" id="PS51543">
    <property type="entry name" value="FYRC"/>
    <property type="match status" value="1"/>
</dbReference>
<comment type="subcellular location">
    <subcellularLocation>
        <location evidence="1">Nucleus</location>
    </subcellularLocation>
</comment>
<dbReference type="PANTHER" id="PTHR10694">
    <property type="entry name" value="LYSINE-SPECIFIC DEMETHYLASE"/>
    <property type="match status" value="1"/>
</dbReference>
<accession>A0A8T2U780</accession>
<dbReference type="EMBL" id="CM035414">
    <property type="protein sequence ID" value="KAH7428399.1"/>
    <property type="molecule type" value="Genomic_DNA"/>
</dbReference>
<dbReference type="Pfam" id="PF02928">
    <property type="entry name" value="zf-C5HC2"/>
    <property type="match status" value="1"/>
</dbReference>
<dbReference type="GO" id="GO:0034647">
    <property type="term" value="F:histone H3K4me/H3K4me2/H3K4me3 demethylase activity"/>
    <property type="evidence" value="ECO:0007669"/>
    <property type="project" value="TreeGrafter"/>
</dbReference>
<dbReference type="InterPro" id="IPR003888">
    <property type="entry name" value="FYrich_N"/>
</dbReference>
<evidence type="ECO:0000256" key="4">
    <source>
        <dbReference type="ARBA" id="ARBA00023242"/>
    </source>
</evidence>
<dbReference type="PROSITE" id="PS51542">
    <property type="entry name" value="FYRN"/>
    <property type="match status" value="1"/>
</dbReference>
<evidence type="ECO:0000259" key="7">
    <source>
        <dbReference type="PROSITE" id="PS51184"/>
    </source>
</evidence>
<feature type="compositionally biased region" description="Basic residues" evidence="5">
    <location>
        <begin position="189"/>
        <end position="199"/>
    </location>
</feature>
<comment type="caution">
    <text evidence="8">The sequence shown here is derived from an EMBL/GenBank/DDBJ whole genome shotgun (WGS) entry which is preliminary data.</text>
</comment>
<evidence type="ECO:0000256" key="1">
    <source>
        <dbReference type="ARBA" id="ARBA00004123"/>
    </source>
</evidence>
<evidence type="ECO:0000256" key="5">
    <source>
        <dbReference type="SAM" id="MobiDB-lite"/>
    </source>
</evidence>
<keyword evidence="9" id="KW-1185">Reference proteome</keyword>
<evidence type="ECO:0000259" key="6">
    <source>
        <dbReference type="PROSITE" id="PS51183"/>
    </source>
</evidence>
<dbReference type="Pfam" id="PF05964">
    <property type="entry name" value="FYRN"/>
    <property type="match status" value="1"/>
</dbReference>
<dbReference type="AlphaFoldDB" id="A0A8T2U780"/>
<dbReference type="Pfam" id="PF02375">
    <property type="entry name" value="JmjN"/>
    <property type="match status" value="1"/>
</dbReference>
<dbReference type="SMART" id="SM00542">
    <property type="entry name" value="FYRC"/>
    <property type="match status" value="1"/>
</dbReference>
<organism evidence="8 9">
    <name type="scientific">Ceratopteris richardii</name>
    <name type="common">Triangle waterfern</name>
    <dbReference type="NCBI Taxonomy" id="49495"/>
    <lineage>
        <taxon>Eukaryota</taxon>
        <taxon>Viridiplantae</taxon>
        <taxon>Streptophyta</taxon>
        <taxon>Embryophyta</taxon>
        <taxon>Tracheophyta</taxon>
        <taxon>Polypodiopsida</taxon>
        <taxon>Polypodiidae</taxon>
        <taxon>Polypodiales</taxon>
        <taxon>Pteridineae</taxon>
        <taxon>Pteridaceae</taxon>
        <taxon>Parkerioideae</taxon>
        <taxon>Ceratopteris</taxon>
    </lineage>
</organism>
<evidence type="ECO:0000256" key="2">
    <source>
        <dbReference type="ARBA" id="ARBA00023002"/>
    </source>
</evidence>
<dbReference type="GO" id="GO:0000785">
    <property type="term" value="C:chromatin"/>
    <property type="evidence" value="ECO:0007669"/>
    <property type="project" value="TreeGrafter"/>
</dbReference>
<proteinExistence type="predicted"/>
<dbReference type="GO" id="GO:0005634">
    <property type="term" value="C:nucleus"/>
    <property type="evidence" value="ECO:0007669"/>
    <property type="project" value="UniProtKB-SubCell"/>
</dbReference>
<dbReference type="SMART" id="SM00558">
    <property type="entry name" value="JmjC"/>
    <property type="match status" value="1"/>
</dbReference>
<keyword evidence="2" id="KW-0560">Oxidoreductase</keyword>
<reference evidence="8" key="1">
    <citation type="submission" date="2021-08" db="EMBL/GenBank/DDBJ databases">
        <title>WGS assembly of Ceratopteris richardii.</title>
        <authorList>
            <person name="Marchant D.B."/>
            <person name="Chen G."/>
            <person name="Jenkins J."/>
            <person name="Shu S."/>
            <person name="Leebens-Mack J."/>
            <person name="Grimwood J."/>
            <person name="Schmutz J."/>
            <person name="Soltis P."/>
            <person name="Soltis D."/>
            <person name="Chen Z.-H."/>
        </authorList>
    </citation>
    <scope>NUCLEOTIDE SEQUENCE</scope>
    <source>
        <strain evidence="8">Whitten #5841</strain>
        <tissue evidence="8">Leaf</tissue>
    </source>
</reference>
<feature type="domain" description="JmjN" evidence="6">
    <location>
        <begin position="113"/>
        <end position="154"/>
    </location>
</feature>
<dbReference type="InterPro" id="IPR003347">
    <property type="entry name" value="JmjC_dom"/>
</dbReference>
<feature type="region of interest" description="Disordered" evidence="5">
    <location>
        <begin position="185"/>
        <end position="212"/>
    </location>
</feature>
<feature type="domain" description="JmjC" evidence="7">
    <location>
        <begin position="306"/>
        <end position="472"/>
    </location>
</feature>
<dbReference type="PANTHER" id="PTHR10694:SF113">
    <property type="entry name" value="PROTEIN JUMONJI"/>
    <property type="match status" value="1"/>
</dbReference>
<keyword evidence="3" id="KW-0408">Iron</keyword>
<dbReference type="SUPFAM" id="SSF51197">
    <property type="entry name" value="Clavaminate synthase-like"/>
    <property type="match status" value="1"/>
</dbReference>
<dbReference type="PROSITE" id="PS51183">
    <property type="entry name" value="JMJN"/>
    <property type="match status" value="1"/>
</dbReference>
<dbReference type="SMART" id="SM00545">
    <property type="entry name" value="JmjN"/>
    <property type="match status" value="1"/>
</dbReference>
<dbReference type="OMA" id="FERCDIS"/>
<keyword evidence="4" id="KW-0539">Nucleus</keyword>
<dbReference type="GO" id="GO:0010468">
    <property type="term" value="P:regulation of gene expression"/>
    <property type="evidence" value="ECO:0007669"/>
    <property type="project" value="TreeGrafter"/>
</dbReference>
<dbReference type="Gene3D" id="2.60.120.650">
    <property type="entry name" value="Cupin"/>
    <property type="match status" value="1"/>
</dbReference>
<sequence length="1202" mass="135217">MRFSLKRVREGFGPTSPDESCLEFGKKTMLEKHSDYGSDDEKNLLHALQTKPWISYNIENISKDELEVDKINATHKATLPVGVIRGCSSCEGCQKVLARWRPEAGCRPVLEDAPVFFPLEEEFQDTVKYIASITAEAEPYGICRIVPPQSWRPPCPLKDKDKRRTAKFPTRVQRLDKLQVREAQTKKEQLRKRKRGRPRLNRDNSYVHPPDDDGKFGFEPGPLFTLETFESYAKQFRDEYFGLKDKAQLNDEVLKNEPSIECIEGEYWRIVEHATEQLEVLYGADIDTRKFGSGFPRINDGVKSDFYETSGWNLNNIARLGGSVLSFEEEEISGVLVPWLYVGMCLSSFCWHVEDHHFYSLNYMHFGAPKVWYGVPGNAALKLENAMKKYLPELFEEQPDLLHKLVTQLSPSVLRADGVPVYRAVQRPGEFIVTFPRAYHAGFNCGFNCAEAINIAPIDWLPAGQIAVEVYRQEKRKNTVSHDKLLLGAVRQYLLLTHKLSSLSSDVNLTKWKGLLTQQRVLSTVFKERVELERSSRHKVEQLVYIRKMDKNFDSTEAKECIVCHFDLHLSAIGCKCTQGRYACLEHLRDLCMCGKSKKYALYRYEISELDEVAAVLEGTGDLGKGCQSLLGCSSVSVMSKDDYIQESVDHQSGSSSSVTNIVSKSTIVHPVDFCESTPLSGKIKETSACLLLDLENFELIHKSKIVESPSLAVEMEIVEPSHIVPSVHLDSREGNNNVHHPCKIVQGKDKTKEVILLSDDEDIPDNQSMSNVSFKTNASVSKTDSLDLALADAIVAIKNNTNVVSTNVSCATANSSNASEGFDLLLLPSTQIVKQFSLHSPSSYNVADTVANKCDTYEEHNSSQESLLTPQKQPHEGFSKIFNSHSTSQVQSDRTIESSSNAGGMIELSSHEIKPVSILPSSCTSLKNGSGIASSKDWLCLGNLQTASIDQKSHDNPATELLLNYPRFEEEVLGHQIFPFASLDSQVSSLQDHLPYPKQHGVQVDLLSTGRLVVGMAWCNKDAIFPAGFRSRVLFTNFLDPCKMSYYISEILDYGPAGPLFKVTMEEHPNEIFLHASVDKCWQMVQKRVNIVIQLCQNFGKKGLPPMRLPEDVQGLELFGFTSPHIIKAVESLDHQHQCQEYWAGKMNTIGSTEIRYRQQAENELEPVADYMIRSHHHSQMVFERSASLGLNTMTMPNLWH</sequence>
<dbReference type="Pfam" id="PF02373">
    <property type="entry name" value="JmjC"/>
    <property type="match status" value="1"/>
</dbReference>
<dbReference type="Pfam" id="PF05965">
    <property type="entry name" value="FYRC"/>
    <property type="match status" value="1"/>
</dbReference>
<dbReference type="Proteomes" id="UP000825935">
    <property type="component" value="Chromosome 9"/>
</dbReference>